<dbReference type="RefSeq" id="XP_031087939.1">
    <property type="nucleotide sequence ID" value="XM_031222485.1"/>
</dbReference>
<name>A0A1L7W455_FUSPR</name>
<dbReference type="AlphaFoldDB" id="A0A1L7W455"/>
<organism evidence="1 2">
    <name type="scientific">Fusarium proliferatum (strain ET1)</name>
    <name type="common">Orchid endophyte fungus</name>
    <dbReference type="NCBI Taxonomy" id="1227346"/>
    <lineage>
        <taxon>Eukaryota</taxon>
        <taxon>Fungi</taxon>
        <taxon>Dikarya</taxon>
        <taxon>Ascomycota</taxon>
        <taxon>Pezizomycotina</taxon>
        <taxon>Sordariomycetes</taxon>
        <taxon>Hypocreomycetidae</taxon>
        <taxon>Hypocreales</taxon>
        <taxon>Nectriaceae</taxon>
        <taxon>Fusarium</taxon>
        <taxon>Fusarium fujikuroi species complex</taxon>
    </lineage>
</organism>
<dbReference type="EMBL" id="FJOF01000011">
    <property type="protein sequence ID" value="CZR47405.1"/>
    <property type="molecule type" value="Genomic_DNA"/>
</dbReference>
<protein>
    <submittedName>
        <fullName evidence="1">Uncharacterized protein</fullName>
    </submittedName>
</protein>
<evidence type="ECO:0000313" key="2">
    <source>
        <dbReference type="Proteomes" id="UP000183971"/>
    </source>
</evidence>
<sequence length="142" mass="16883">MSWDRDDLDKKGFFFDDSIRTTIPWAPFPPHVETLRQLMLDFTCQDFDVTSEEDAAIQHEAKRYSEGGYSESDWEDFFRKNFFDLLVQTASGSPKDSRRVSRYKYYYDTVVFDTDALWETFNGKGDEVDDSTVRRFETNYRL</sequence>
<dbReference type="Proteomes" id="UP000183971">
    <property type="component" value="Unassembled WGS sequence"/>
</dbReference>
<keyword evidence="2" id="KW-1185">Reference proteome</keyword>
<reference evidence="2" key="1">
    <citation type="journal article" date="2016" name="Genome Biol. Evol.">
        <title>Comparative 'omics' of the Fusarium fujikuroi species complex highlights differences in genetic potential and metabolite synthesis.</title>
        <authorList>
            <person name="Niehaus E.-M."/>
            <person name="Muensterkoetter M."/>
            <person name="Proctor R.H."/>
            <person name="Brown D.W."/>
            <person name="Sharon A."/>
            <person name="Idan Y."/>
            <person name="Oren-Young L."/>
            <person name="Sieber C.M."/>
            <person name="Novak O."/>
            <person name="Pencik A."/>
            <person name="Tarkowska D."/>
            <person name="Hromadova K."/>
            <person name="Freeman S."/>
            <person name="Maymon M."/>
            <person name="Elazar M."/>
            <person name="Youssef S.A."/>
            <person name="El-Shabrawy E.S.M."/>
            <person name="Shalaby A.B.A."/>
            <person name="Houterman P."/>
            <person name="Brock N.L."/>
            <person name="Burkhardt I."/>
            <person name="Tsavkelova E.A."/>
            <person name="Dickschat J.S."/>
            <person name="Galuszka P."/>
            <person name="Gueldener U."/>
            <person name="Tudzynski B."/>
        </authorList>
    </citation>
    <scope>NUCLEOTIDE SEQUENCE [LARGE SCALE GENOMIC DNA]</scope>
    <source>
        <strain evidence="2">ET1</strain>
    </source>
</reference>
<dbReference type="GeneID" id="42053655"/>
<comment type="caution">
    <text evidence="1">The sequence shown here is derived from an EMBL/GenBank/DDBJ whole genome shotgun (WGS) entry which is preliminary data.</text>
</comment>
<dbReference type="VEuPathDB" id="FungiDB:FPRO_08779"/>
<gene>
    <name evidence="1" type="ORF">FPRO_08779</name>
</gene>
<evidence type="ECO:0000313" key="1">
    <source>
        <dbReference type="EMBL" id="CZR47405.1"/>
    </source>
</evidence>
<proteinExistence type="predicted"/>
<accession>A0A1L7W455</accession>